<evidence type="ECO:0000313" key="2">
    <source>
        <dbReference type="Proteomes" id="UP000278775"/>
    </source>
</evidence>
<accession>A0A3M7TCU6</accession>
<evidence type="ECO:0000313" key="1">
    <source>
        <dbReference type="EMBL" id="RNA61393.1"/>
    </source>
</evidence>
<organism evidence="1 2">
    <name type="scientific">Chryseobacterium nematophagum</name>
    <dbReference type="NCBI Taxonomy" id="2305228"/>
    <lineage>
        <taxon>Bacteria</taxon>
        <taxon>Pseudomonadati</taxon>
        <taxon>Bacteroidota</taxon>
        <taxon>Flavobacteriia</taxon>
        <taxon>Flavobacteriales</taxon>
        <taxon>Weeksellaceae</taxon>
        <taxon>Chryseobacterium group</taxon>
        <taxon>Chryseobacterium</taxon>
    </lineage>
</organism>
<protein>
    <recommendedName>
        <fullName evidence="3">Integrase</fullName>
    </recommendedName>
</protein>
<evidence type="ECO:0008006" key="3">
    <source>
        <dbReference type="Google" id="ProtNLM"/>
    </source>
</evidence>
<dbReference type="AlphaFoldDB" id="A0A3M7TCU6"/>
<comment type="caution">
    <text evidence="1">The sequence shown here is derived from an EMBL/GenBank/DDBJ whole genome shotgun (WGS) entry which is preliminary data.</text>
</comment>
<dbReference type="Proteomes" id="UP000278775">
    <property type="component" value="Unassembled WGS sequence"/>
</dbReference>
<gene>
    <name evidence="1" type="ORF">D1631_05320</name>
</gene>
<dbReference type="EMBL" id="QWIU01000002">
    <property type="protein sequence ID" value="RNA61393.1"/>
    <property type="molecule type" value="Genomic_DNA"/>
</dbReference>
<sequence length="114" mass="13360">MNQKTISFFSKNLLPGKLQISSRQITIRWNRHVKNTMNIRDDNNKIITVTEDFYAFKYMYLDKLDALQQASQLISADFNLAQTAAAHTNINTTNIYTVNHKKRENEILKNIKIR</sequence>
<reference evidence="1 2" key="1">
    <citation type="submission" date="2018-08" db="EMBL/GenBank/DDBJ databases">
        <title>Chryseobacterium nematophagum: a novel matrix digesting pathogen of nematodes.</title>
        <authorList>
            <person name="Page A."/>
            <person name="Roberts M."/>
            <person name="Felix M.-A."/>
            <person name="Weir W."/>
        </authorList>
    </citation>
    <scope>NUCLEOTIDE SEQUENCE [LARGE SCALE GENOMIC DNA]</scope>
    <source>
        <strain evidence="1 2">JUb129</strain>
    </source>
</reference>
<name>A0A3M7TCU6_9FLAO</name>
<proteinExistence type="predicted"/>